<evidence type="ECO:0000313" key="2">
    <source>
        <dbReference type="EMBL" id="KAK4130495.1"/>
    </source>
</evidence>
<dbReference type="PANTHER" id="PTHR38166:SF1">
    <property type="entry name" value="C2H2-TYPE DOMAIN-CONTAINING PROTEIN"/>
    <property type="match status" value="1"/>
</dbReference>
<comment type="caution">
    <text evidence="2">The sequence shown here is derived from an EMBL/GenBank/DDBJ whole genome shotgun (WGS) entry which is preliminary data.</text>
</comment>
<gene>
    <name evidence="2" type="ORF">BT67DRAFT_390834</name>
</gene>
<organism evidence="2 3">
    <name type="scientific">Trichocladium antarcticum</name>
    <dbReference type="NCBI Taxonomy" id="1450529"/>
    <lineage>
        <taxon>Eukaryota</taxon>
        <taxon>Fungi</taxon>
        <taxon>Dikarya</taxon>
        <taxon>Ascomycota</taxon>
        <taxon>Pezizomycotina</taxon>
        <taxon>Sordariomycetes</taxon>
        <taxon>Sordariomycetidae</taxon>
        <taxon>Sordariales</taxon>
        <taxon>Chaetomiaceae</taxon>
        <taxon>Trichocladium</taxon>
    </lineage>
</organism>
<keyword evidence="3" id="KW-1185">Reference proteome</keyword>
<sequence length="367" mass="41874">MEDCRQDLVHAGHEDGDGDGRRKKARESRPDTMTARSDGTRKFACPYFKRNPNKYRTWTSCPGPGWEEVHRVKTHLYRRHPLPIQCPRCWHEFKTDGQLQLHLQQDPPCTVQENRMLHDGFTKDQEKRIRSRKKTNADMTDEDKWREIYMILFPDDGEAPIPSPYYSESGVESETNGAGELDDYATFIRREMPTLVRRELETLFQDEFQDVEERVRPRVAEIVLNLQPRLLRLYKQSQMPLSEYGPQQQQGGTGSGSEPVLTPFPSQSADSGTGTSTDNTPATGFGFDHFFPAAAEDAMPLHPYGGSLDVWDTHRGYPVQQPQFDGADAGLGLGWDFEFDKLLNPMVLMPLSSGYQNQQVSAPVQFE</sequence>
<protein>
    <recommendedName>
        <fullName evidence="4">C2H2-type domain-containing protein</fullName>
    </recommendedName>
</protein>
<feature type="region of interest" description="Disordered" evidence="1">
    <location>
        <begin position="242"/>
        <end position="283"/>
    </location>
</feature>
<dbReference type="EMBL" id="MU853435">
    <property type="protein sequence ID" value="KAK4130495.1"/>
    <property type="molecule type" value="Genomic_DNA"/>
</dbReference>
<feature type="compositionally biased region" description="Polar residues" evidence="1">
    <location>
        <begin position="264"/>
        <end position="282"/>
    </location>
</feature>
<evidence type="ECO:0000313" key="3">
    <source>
        <dbReference type="Proteomes" id="UP001304895"/>
    </source>
</evidence>
<dbReference type="AlphaFoldDB" id="A0AAN6UD60"/>
<feature type="compositionally biased region" description="Basic and acidic residues" evidence="1">
    <location>
        <begin position="1"/>
        <end position="20"/>
    </location>
</feature>
<dbReference type="Proteomes" id="UP001304895">
    <property type="component" value="Unassembled WGS sequence"/>
</dbReference>
<reference evidence="2" key="1">
    <citation type="journal article" date="2023" name="Mol. Phylogenet. Evol.">
        <title>Genome-scale phylogeny and comparative genomics of the fungal order Sordariales.</title>
        <authorList>
            <person name="Hensen N."/>
            <person name="Bonometti L."/>
            <person name="Westerberg I."/>
            <person name="Brannstrom I.O."/>
            <person name="Guillou S."/>
            <person name="Cros-Aarteil S."/>
            <person name="Calhoun S."/>
            <person name="Haridas S."/>
            <person name="Kuo A."/>
            <person name="Mondo S."/>
            <person name="Pangilinan J."/>
            <person name="Riley R."/>
            <person name="LaButti K."/>
            <person name="Andreopoulos B."/>
            <person name="Lipzen A."/>
            <person name="Chen C."/>
            <person name="Yan M."/>
            <person name="Daum C."/>
            <person name="Ng V."/>
            <person name="Clum A."/>
            <person name="Steindorff A."/>
            <person name="Ohm R.A."/>
            <person name="Martin F."/>
            <person name="Silar P."/>
            <person name="Natvig D.O."/>
            <person name="Lalanne C."/>
            <person name="Gautier V."/>
            <person name="Ament-Velasquez S.L."/>
            <person name="Kruys A."/>
            <person name="Hutchinson M.I."/>
            <person name="Powell A.J."/>
            <person name="Barry K."/>
            <person name="Miller A.N."/>
            <person name="Grigoriev I.V."/>
            <person name="Debuchy R."/>
            <person name="Gladieux P."/>
            <person name="Hiltunen Thoren M."/>
            <person name="Johannesson H."/>
        </authorList>
    </citation>
    <scope>NUCLEOTIDE SEQUENCE</scope>
    <source>
        <strain evidence="2">CBS 123565</strain>
    </source>
</reference>
<evidence type="ECO:0000256" key="1">
    <source>
        <dbReference type="SAM" id="MobiDB-lite"/>
    </source>
</evidence>
<feature type="region of interest" description="Disordered" evidence="1">
    <location>
        <begin position="1"/>
        <end position="38"/>
    </location>
</feature>
<dbReference type="PANTHER" id="PTHR38166">
    <property type="entry name" value="C2H2-TYPE DOMAIN-CONTAINING PROTEIN-RELATED"/>
    <property type="match status" value="1"/>
</dbReference>
<reference evidence="2" key="2">
    <citation type="submission" date="2023-05" db="EMBL/GenBank/DDBJ databases">
        <authorList>
            <consortium name="Lawrence Berkeley National Laboratory"/>
            <person name="Steindorff A."/>
            <person name="Hensen N."/>
            <person name="Bonometti L."/>
            <person name="Westerberg I."/>
            <person name="Brannstrom I.O."/>
            <person name="Guillou S."/>
            <person name="Cros-Aarteil S."/>
            <person name="Calhoun S."/>
            <person name="Haridas S."/>
            <person name="Kuo A."/>
            <person name="Mondo S."/>
            <person name="Pangilinan J."/>
            <person name="Riley R."/>
            <person name="Labutti K."/>
            <person name="Andreopoulos B."/>
            <person name="Lipzen A."/>
            <person name="Chen C."/>
            <person name="Yanf M."/>
            <person name="Daum C."/>
            <person name="Ng V."/>
            <person name="Clum A."/>
            <person name="Ohm R."/>
            <person name="Martin F."/>
            <person name="Silar P."/>
            <person name="Natvig D."/>
            <person name="Lalanne C."/>
            <person name="Gautier V."/>
            <person name="Ament-Velasquez S.L."/>
            <person name="Kruys A."/>
            <person name="Hutchinson M.I."/>
            <person name="Powell A.J."/>
            <person name="Barry K."/>
            <person name="Miller A.N."/>
            <person name="Grigoriev I.V."/>
            <person name="Debuchy R."/>
            <person name="Gladieux P."/>
            <person name="Thoren M.H."/>
            <person name="Johannesson H."/>
        </authorList>
    </citation>
    <scope>NUCLEOTIDE SEQUENCE</scope>
    <source>
        <strain evidence="2">CBS 123565</strain>
    </source>
</reference>
<name>A0AAN6UD60_9PEZI</name>
<proteinExistence type="predicted"/>
<accession>A0AAN6UD60</accession>
<evidence type="ECO:0008006" key="4">
    <source>
        <dbReference type="Google" id="ProtNLM"/>
    </source>
</evidence>